<feature type="transmembrane region" description="Helical" evidence="6">
    <location>
        <begin position="251"/>
        <end position="269"/>
    </location>
</feature>
<evidence type="ECO:0000256" key="2">
    <source>
        <dbReference type="ARBA" id="ARBA00022692"/>
    </source>
</evidence>
<feature type="transmembrane region" description="Helical" evidence="6">
    <location>
        <begin position="95"/>
        <end position="119"/>
    </location>
</feature>
<organism evidence="7 8">
    <name type="scientific">Romanomermis culicivorax</name>
    <name type="common">Nematode worm</name>
    <dbReference type="NCBI Taxonomy" id="13658"/>
    <lineage>
        <taxon>Eukaryota</taxon>
        <taxon>Metazoa</taxon>
        <taxon>Ecdysozoa</taxon>
        <taxon>Nematoda</taxon>
        <taxon>Enoplea</taxon>
        <taxon>Dorylaimia</taxon>
        <taxon>Mermithida</taxon>
        <taxon>Mermithoidea</taxon>
        <taxon>Mermithidae</taxon>
        <taxon>Romanomermis</taxon>
    </lineage>
</organism>
<feature type="transmembrane region" description="Helical" evidence="6">
    <location>
        <begin position="289"/>
        <end position="310"/>
    </location>
</feature>
<keyword evidence="4 6" id="KW-0472">Membrane</keyword>
<name>A0A915HN83_ROMCU</name>
<sequence>MPHYSYKKRHRPRQEISRILKYLIFLFNSLFWVCGLILAGLGVYLYVSDFRPILEIMDVFLNPAILLIIIGSLIAIISFFGCTGALRENLWMLRAFACCLFISYVVLVISAFGVFILFYSDAKAGISMQTVLMSALKKYHENRNTAEVMNTIQSQLNCCGVTTYGYKDWSENSLYNCSQENISPEKCAVPFSCCKSQSDRKSPAVGVASVGNSNINAFCGFGAQEKSTSELQNQIYVDGCLHPLQKVFEGHAIIIGSVIGAIIVPVTPFPEKTMAIDEETKNKKIQKQVCYTFGTVHIACISVTLTNILAKQIDHQRYLLAREARRDERRRRRKRSKFRDPFASMDSSDGGGVVVERFVQRKSLDFTTATSPIIQISTLPFSDAIENSISIPLPPSSPAPPPLPPNHPVLVCDLTKQEKRSRKLKKVEGNKKQKRKNKNDTGANSKNEQENDETYQHSDGEVDANSRRVDPAKRRYSVADF</sequence>
<dbReference type="Proteomes" id="UP000887565">
    <property type="component" value="Unplaced"/>
</dbReference>
<reference evidence="8" key="1">
    <citation type="submission" date="2022-11" db="UniProtKB">
        <authorList>
            <consortium name="WormBaseParasite"/>
        </authorList>
    </citation>
    <scope>IDENTIFICATION</scope>
</reference>
<evidence type="ECO:0000313" key="7">
    <source>
        <dbReference type="Proteomes" id="UP000887565"/>
    </source>
</evidence>
<dbReference type="PANTHER" id="PTHR19282">
    <property type="entry name" value="TETRASPANIN"/>
    <property type="match status" value="1"/>
</dbReference>
<feature type="transmembrane region" description="Helical" evidence="6">
    <location>
        <begin position="59"/>
        <end position="83"/>
    </location>
</feature>
<dbReference type="PRINTS" id="PR00259">
    <property type="entry name" value="TMFOUR"/>
</dbReference>
<evidence type="ECO:0000256" key="5">
    <source>
        <dbReference type="SAM" id="MobiDB-lite"/>
    </source>
</evidence>
<dbReference type="Gene3D" id="1.10.1450.10">
    <property type="entry name" value="Tetraspanin"/>
    <property type="match status" value="1"/>
</dbReference>
<accession>A0A915HN83</accession>
<dbReference type="InterPro" id="IPR018499">
    <property type="entry name" value="Tetraspanin/Peripherin"/>
</dbReference>
<feature type="compositionally biased region" description="Pro residues" evidence="5">
    <location>
        <begin position="392"/>
        <end position="407"/>
    </location>
</feature>
<dbReference type="OMA" id="KNYHTNR"/>
<keyword evidence="3 6" id="KW-1133">Transmembrane helix</keyword>
<evidence type="ECO:0000256" key="1">
    <source>
        <dbReference type="ARBA" id="ARBA00004141"/>
    </source>
</evidence>
<dbReference type="InterPro" id="IPR008952">
    <property type="entry name" value="Tetraspanin_EC2_sf"/>
</dbReference>
<dbReference type="SUPFAM" id="SSF48652">
    <property type="entry name" value="Tetraspanin"/>
    <property type="match status" value="1"/>
</dbReference>
<keyword evidence="2 6" id="KW-0812">Transmembrane</keyword>
<keyword evidence="7" id="KW-1185">Reference proteome</keyword>
<proteinExistence type="predicted"/>
<dbReference type="PANTHER" id="PTHR19282:SF502">
    <property type="entry name" value="TETRASPANIN-14"/>
    <property type="match status" value="1"/>
</dbReference>
<evidence type="ECO:0000256" key="4">
    <source>
        <dbReference type="ARBA" id="ARBA00023136"/>
    </source>
</evidence>
<dbReference type="GO" id="GO:0005886">
    <property type="term" value="C:plasma membrane"/>
    <property type="evidence" value="ECO:0007669"/>
    <property type="project" value="TreeGrafter"/>
</dbReference>
<evidence type="ECO:0000313" key="8">
    <source>
        <dbReference type="WBParaSite" id="nRc.2.0.1.t03159-RA"/>
    </source>
</evidence>
<protein>
    <submittedName>
        <fullName evidence="8">Tetraspanin</fullName>
    </submittedName>
</protein>
<dbReference type="AlphaFoldDB" id="A0A915HN83"/>
<dbReference type="WBParaSite" id="nRc.2.0.1.t03159-RA">
    <property type="protein sequence ID" value="nRc.2.0.1.t03159-RA"/>
    <property type="gene ID" value="nRc.2.0.1.g03159"/>
</dbReference>
<feature type="region of interest" description="Disordered" evidence="5">
    <location>
        <begin position="390"/>
        <end position="481"/>
    </location>
</feature>
<evidence type="ECO:0000256" key="6">
    <source>
        <dbReference type="SAM" id="Phobius"/>
    </source>
</evidence>
<dbReference type="Pfam" id="PF00335">
    <property type="entry name" value="Tetraspanin"/>
    <property type="match status" value="1"/>
</dbReference>
<comment type="subcellular location">
    <subcellularLocation>
        <location evidence="1">Membrane</location>
        <topology evidence="1">Multi-pass membrane protein</topology>
    </subcellularLocation>
</comment>
<evidence type="ECO:0000256" key="3">
    <source>
        <dbReference type="ARBA" id="ARBA00022989"/>
    </source>
</evidence>
<feature type="transmembrane region" description="Helical" evidence="6">
    <location>
        <begin position="20"/>
        <end position="47"/>
    </location>
</feature>
<feature type="compositionally biased region" description="Basic and acidic residues" evidence="5">
    <location>
        <begin position="454"/>
        <end position="473"/>
    </location>
</feature>